<evidence type="ECO:0000313" key="4">
    <source>
        <dbReference type="Proteomes" id="UP000317494"/>
    </source>
</evidence>
<comment type="caution">
    <text evidence="2">The sequence shown here is derived from an EMBL/GenBank/DDBJ whole genome shotgun (WGS) entry which is preliminary data.</text>
</comment>
<proteinExistence type="predicted"/>
<evidence type="ECO:0000313" key="3">
    <source>
        <dbReference type="EMBL" id="TPX40520.1"/>
    </source>
</evidence>
<dbReference type="EMBL" id="QEAN01000414">
    <property type="protein sequence ID" value="TPX37858.1"/>
    <property type="molecule type" value="Genomic_DNA"/>
</dbReference>
<keyword evidence="4" id="KW-1185">Reference proteome</keyword>
<organism evidence="2 4">
    <name type="scientific">Synchytrium endobioticum</name>
    <dbReference type="NCBI Taxonomy" id="286115"/>
    <lineage>
        <taxon>Eukaryota</taxon>
        <taxon>Fungi</taxon>
        <taxon>Fungi incertae sedis</taxon>
        <taxon>Chytridiomycota</taxon>
        <taxon>Chytridiomycota incertae sedis</taxon>
        <taxon>Chytridiomycetes</taxon>
        <taxon>Synchytriales</taxon>
        <taxon>Synchytriaceae</taxon>
        <taxon>Synchytrium</taxon>
    </lineage>
</organism>
<reference evidence="4 5" key="1">
    <citation type="journal article" date="2019" name="Sci. Rep.">
        <title>Comparative genomics of chytrid fungi reveal insights into the obligate biotrophic and pathogenic lifestyle of Synchytrium endobioticum.</title>
        <authorList>
            <person name="van de Vossenberg B.T.L.H."/>
            <person name="Warris S."/>
            <person name="Nguyen H.D.T."/>
            <person name="van Gent-Pelzer M.P.E."/>
            <person name="Joly D.L."/>
            <person name="van de Geest H.C."/>
            <person name="Bonants P.J.M."/>
            <person name="Smith D.S."/>
            <person name="Levesque C.A."/>
            <person name="van der Lee T.A.J."/>
        </authorList>
    </citation>
    <scope>NUCLEOTIDE SEQUENCE [LARGE SCALE GENOMIC DNA]</scope>
    <source>
        <strain evidence="3 5">LEV6574</strain>
        <strain evidence="2 4">MB42</strain>
    </source>
</reference>
<dbReference type="EMBL" id="QEAM01000383">
    <property type="protein sequence ID" value="TPX40520.1"/>
    <property type="molecule type" value="Genomic_DNA"/>
</dbReference>
<evidence type="ECO:0000313" key="2">
    <source>
        <dbReference type="EMBL" id="TPX37858.1"/>
    </source>
</evidence>
<dbReference type="Proteomes" id="UP000320475">
    <property type="component" value="Unassembled WGS sequence"/>
</dbReference>
<accession>A0A507CES4</accession>
<feature type="region of interest" description="Disordered" evidence="1">
    <location>
        <begin position="52"/>
        <end position="75"/>
    </location>
</feature>
<sequence>MSRFRPSQPPAIAMTGIPSTTTVTGITGTTSATSISDITYEIFASNLGASMASPARTPATNSPIGSAINSPTLQSPASRSIIIPNIPLPHVSTYDFKTRGESEMMKHQHVQDTASRAHTDIVSSLRRMVAELEREDWMFRPMMRN</sequence>
<name>A0A507CES4_9FUNG</name>
<dbReference type="Proteomes" id="UP000317494">
    <property type="component" value="Unassembled WGS sequence"/>
</dbReference>
<evidence type="ECO:0000313" key="5">
    <source>
        <dbReference type="Proteomes" id="UP000320475"/>
    </source>
</evidence>
<evidence type="ECO:0000256" key="1">
    <source>
        <dbReference type="SAM" id="MobiDB-lite"/>
    </source>
</evidence>
<dbReference type="AlphaFoldDB" id="A0A507CES4"/>
<gene>
    <name evidence="3" type="ORF">SeLEV6574_g06575</name>
    <name evidence="2" type="ORF">SeMB42_g06836</name>
</gene>
<feature type="compositionally biased region" description="Polar residues" evidence="1">
    <location>
        <begin position="58"/>
        <end position="75"/>
    </location>
</feature>
<protein>
    <submittedName>
        <fullName evidence="2">Uncharacterized protein</fullName>
    </submittedName>
</protein>
<dbReference type="VEuPathDB" id="FungiDB:SeMB42_g06836"/>